<feature type="domain" description="Ig-like" evidence="5">
    <location>
        <begin position="561"/>
        <end position="645"/>
    </location>
</feature>
<feature type="domain" description="Ig-like" evidence="5">
    <location>
        <begin position="471"/>
        <end position="556"/>
    </location>
</feature>
<proteinExistence type="predicted"/>
<feature type="domain" description="Ig-like" evidence="5">
    <location>
        <begin position="651"/>
        <end position="741"/>
    </location>
</feature>
<dbReference type="PANTHER" id="PTHR35971:SF5">
    <property type="entry name" value="OBSCURIN LIKE CYTOSKELETAL ADAPTOR 1"/>
    <property type="match status" value="1"/>
</dbReference>
<dbReference type="InterPro" id="IPR003599">
    <property type="entry name" value="Ig_sub"/>
</dbReference>
<feature type="domain" description="Ig-like" evidence="5">
    <location>
        <begin position="8"/>
        <end position="92"/>
    </location>
</feature>
<feature type="domain" description="Ig-like" evidence="5">
    <location>
        <begin position="97"/>
        <end position="181"/>
    </location>
</feature>
<keyword evidence="2" id="KW-0963">Cytoplasm</keyword>
<organism evidence="6 7">
    <name type="scientific">Mugilogobius chulae</name>
    <name type="common">yellowstripe goby</name>
    <dbReference type="NCBI Taxonomy" id="88201"/>
    <lineage>
        <taxon>Eukaryota</taxon>
        <taxon>Metazoa</taxon>
        <taxon>Chordata</taxon>
        <taxon>Craniata</taxon>
        <taxon>Vertebrata</taxon>
        <taxon>Euteleostomi</taxon>
        <taxon>Actinopterygii</taxon>
        <taxon>Neopterygii</taxon>
        <taxon>Teleostei</taxon>
        <taxon>Neoteleostei</taxon>
        <taxon>Acanthomorphata</taxon>
        <taxon>Gobiaria</taxon>
        <taxon>Gobiiformes</taxon>
        <taxon>Gobioidei</taxon>
        <taxon>Gobiidae</taxon>
        <taxon>Gobionellinae</taxon>
        <taxon>Mugilogobius</taxon>
    </lineage>
</organism>
<name>A0AAW0N4K6_9GOBI</name>
<dbReference type="SUPFAM" id="SSF48726">
    <property type="entry name" value="Immunoglobulin"/>
    <property type="match status" value="8"/>
</dbReference>
<dbReference type="SMART" id="SM00409">
    <property type="entry name" value="IG"/>
    <property type="match status" value="8"/>
</dbReference>
<keyword evidence="4" id="KW-1015">Disulfide bond</keyword>
<comment type="caution">
    <text evidence="6">The sequence shown here is derived from an EMBL/GenBank/DDBJ whole genome shotgun (WGS) entry which is preliminary data.</text>
</comment>
<sequence>MLLVKEQPPFFTKKLQNSKAEEGGFVIFCCEISKSTLSVQWKRNAQILNTNNKFEIKQNRCYHELKIKDLKLEDSGSYTCQFGNTETTATLSVNEQPLFFKKGLENVEALEQDTATLCCELSKPGVSVQWKKNTQPLRANKKYEIKQDGCLLYLHIKDLKPDDSSSYTCQSESIETTARLSVKELPVFFKIQLQNVTAEEDSAASLCCELSRPGVCVQWKKNQLPLRPSKKYEMTQDYCCVQLNIKDLKVEDSGRYTCQAERAETSSTLSVKELSPFFRVLLQNVTAEEEATAILSCELSKAGVSPRWKKNQQPLQDNRKYEIKQDGCCFQLHIKDVKSEDSGRYTCEAGSAQTSATVAVNGIYKCNIFICSYMLQSLLCFSTEKPLFFKKLLQNVEIEEDGTASLLCELSKPGIAVQWRKNKQPLRANKKYDIKQDGCLMFLTVKDLKLEDCGSYTCQAGTTETTTVLSIKVFFKKDLENVTAEEDNHVILSCELSKPVVAVQWKKNQQPLRANKKYEMKQDGCLLQLLIKDLKPEDTGSYTCLTGSAETVATVTVKELPLIFKVPLRNVMAEEAQTASLSCELSKSGMSVQWKKNTQPLRANKKYDIKEHGFNHQLFIKDLKPEDSGSYSCHAGDTETMAMLSVKELAPFFIKKLQNVDAAEGSTVCLFCELSKPNVSVQWRKNRQVLKASGKYEMKQDGCIVRLNIQDLNPEDKGSYTCLAGNIETTANVVVKETSVSSKKD</sequence>
<dbReference type="InterPro" id="IPR007110">
    <property type="entry name" value="Ig-like_dom"/>
</dbReference>
<evidence type="ECO:0000256" key="2">
    <source>
        <dbReference type="ARBA" id="ARBA00022490"/>
    </source>
</evidence>
<dbReference type="Gene3D" id="2.60.40.10">
    <property type="entry name" value="Immunoglobulins"/>
    <property type="match status" value="8"/>
</dbReference>
<dbReference type="InterPro" id="IPR013098">
    <property type="entry name" value="Ig_I-set"/>
</dbReference>
<evidence type="ECO:0000259" key="5">
    <source>
        <dbReference type="PROSITE" id="PS50835"/>
    </source>
</evidence>
<dbReference type="InterPro" id="IPR036179">
    <property type="entry name" value="Ig-like_dom_sf"/>
</dbReference>
<evidence type="ECO:0000256" key="4">
    <source>
        <dbReference type="ARBA" id="ARBA00023157"/>
    </source>
</evidence>
<dbReference type="FunFam" id="2.60.40.10:FF:000228">
    <property type="entry name" value="obscurin isoform X4"/>
    <property type="match status" value="1"/>
</dbReference>
<dbReference type="GO" id="GO:0005737">
    <property type="term" value="C:cytoplasm"/>
    <property type="evidence" value="ECO:0007669"/>
    <property type="project" value="UniProtKB-SubCell"/>
</dbReference>
<dbReference type="SMART" id="SM00408">
    <property type="entry name" value="IGc2"/>
    <property type="match status" value="8"/>
</dbReference>
<dbReference type="Pfam" id="PF07679">
    <property type="entry name" value="I-set"/>
    <property type="match status" value="8"/>
</dbReference>
<evidence type="ECO:0000313" key="7">
    <source>
        <dbReference type="Proteomes" id="UP001460270"/>
    </source>
</evidence>
<keyword evidence="3" id="KW-0597">Phosphoprotein</keyword>
<feature type="domain" description="Ig-like" evidence="5">
    <location>
        <begin position="186"/>
        <end position="270"/>
    </location>
</feature>
<dbReference type="Proteomes" id="UP001460270">
    <property type="component" value="Unassembled WGS sequence"/>
</dbReference>
<dbReference type="PROSITE" id="PS50835">
    <property type="entry name" value="IG_LIKE"/>
    <property type="match status" value="8"/>
</dbReference>
<gene>
    <name evidence="6" type="ORF">WMY93_025043</name>
</gene>
<feature type="domain" description="Ig-like" evidence="5">
    <location>
        <begin position="276"/>
        <end position="359"/>
    </location>
</feature>
<feature type="domain" description="Ig-like" evidence="5">
    <location>
        <begin position="386"/>
        <end position="470"/>
    </location>
</feature>
<dbReference type="AlphaFoldDB" id="A0AAW0N4K6"/>
<dbReference type="InterPro" id="IPR052385">
    <property type="entry name" value="Obscurin/Obscurin-like_Reg"/>
</dbReference>
<accession>A0AAW0N4K6</accession>
<dbReference type="InterPro" id="IPR013783">
    <property type="entry name" value="Ig-like_fold"/>
</dbReference>
<dbReference type="PANTHER" id="PTHR35971">
    <property type="entry name" value="SI:DKEY-31G6.6"/>
    <property type="match status" value="1"/>
</dbReference>
<evidence type="ECO:0000313" key="6">
    <source>
        <dbReference type="EMBL" id="KAK7889483.1"/>
    </source>
</evidence>
<evidence type="ECO:0000256" key="3">
    <source>
        <dbReference type="ARBA" id="ARBA00022553"/>
    </source>
</evidence>
<dbReference type="EMBL" id="JBBPFD010000018">
    <property type="protein sequence ID" value="KAK7889483.1"/>
    <property type="molecule type" value="Genomic_DNA"/>
</dbReference>
<dbReference type="InterPro" id="IPR003598">
    <property type="entry name" value="Ig_sub2"/>
</dbReference>
<evidence type="ECO:0000256" key="1">
    <source>
        <dbReference type="ARBA" id="ARBA00004496"/>
    </source>
</evidence>
<dbReference type="CDD" id="cd00096">
    <property type="entry name" value="Ig"/>
    <property type="match status" value="4"/>
</dbReference>
<reference evidence="7" key="1">
    <citation type="submission" date="2024-04" db="EMBL/GenBank/DDBJ databases">
        <title>Salinicola lusitanus LLJ914,a marine bacterium isolated from the Okinawa Trough.</title>
        <authorList>
            <person name="Li J."/>
        </authorList>
    </citation>
    <scope>NUCLEOTIDE SEQUENCE [LARGE SCALE GENOMIC DNA]</scope>
</reference>
<protein>
    <recommendedName>
        <fullName evidence="5">Ig-like domain-containing protein</fullName>
    </recommendedName>
</protein>
<dbReference type="FunFam" id="2.60.40.10:FF:000707">
    <property type="entry name" value="Obscurin, cytoskeletal calmodulin and titin-interacting RhoGEF"/>
    <property type="match status" value="7"/>
</dbReference>
<keyword evidence="7" id="KW-1185">Reference proteome</keyword>
<comment type="subcellular location">
    <subcellularLocation>
        <location evidence="1">Cytoplasm</location>
    </subcellularLocation>
</comment>